<dbReference type="Pfam" id="PF14388">
    <property type="entry name" value="DUF4419"/>
    <property type="match status" value="1"/>
</dbReference>
<reference evidence="1" key="1">
    <citation type="journal article" date="2020" name="Stud. Mycol.">
        <title>101 Dothideomycetes genomes: a test case for predicting lifestyles and emergence of pathogens.</title>
        <authorList>
            <person name="Haridas S."/>
            <person name="Albert R."/>
            <person name="Binder M."/>
            <person name="Bloem J."/>
            <person name="Labutti K."/>
            <person name="Salamov A."/>
            <person name="Andreopoulos B."/>
            <person name="Baker S."/>
            <person name="Barry K."/>
            <person name="Bills G."/>
            <person name="Bluhm B."/>
            <person name="Cannon C."/>
            <person name="Castanera R."/>
            <person name="Culley D."/>
            <person name="Daum C."/>
            <person name="Ezra D."/>
            <person name="Gonzalez J."/>
            <person name="Henrissat B."/>
            <person name="Kuo A."/>
            <person name="Liang C."/>
            <person name="Lipzen A."/>
            <person name="Lutzoni F."/>
            <person name="Magnuson J."/>
            <person name="Mondo S."/>
            <person name="Nolan M."/>
            <person name="Ohm R."/>
            <person name="Pangilinan J."/>
            <person name="Park H.-J."/>
            <person name="Ramirez L."/>
            <person name="Alfaro M."/>
            <person name="Sun H."/>
            <person name="Tritt A."/>
            <person name="Yoshinaga Y."/>
            <person name="Zwiers L.-H."/>
            <person name="Turgeon B."/>
            <person name="Goodwin S."/>
            <person name="Spatafora J."/>
            <person name="Crous P."/>
            <person name="Grigoriev I."/>
        </authorList>
    </citation>
    <scope>NUCLEOTIDE SEQUENCE</scope>
    <source>
        <strain evidence="1">ATCC 36951</strain>
    </source>
</reference>
<dbReference type="Proteomes" id="UP000799537">
    <property type="component" value="Unassembled WGS sequence"/>
</dbReference>
<evidence type="ECO:0008006" key="3">
    <source>
        <dbReference type="Google" id="ProtNLM"/>
    </source>
</evidence>
<dbReference type="PANTHER" id="PTHR31252">
    <property type="entry name" value="DUF4419 DOMAIN-CONTAINING PROTEIN"/>
    <property type="match status" value="1"/>
</dbReference>
<dbReference type="AlphaFoldDB" id="A0A6A6CGE1"/>
<protein>
    <recommendedName>
        <fullName evidence="3">DUF4419 domain-containing protein</fullName>
    </recommendedName>
</protein>
<proteinExistence type="predicted"/>
<dbReference type="GeneID" id="54570350"/>
<accession>A0A6A6CGE1</accession>
<dbReference type="OrthoDB" id="9978173at2759"/>
<sequence length="397" mass="44053">MPITAQIARHAANPLRMTKERSDTDLFSGSCEQESENCKEIIQSSFTKSVLRKHHVVSSANGFVNAALTAYSSHHHLILRPDDIWFAILSQLSLFINAHAEDVRHLFVSHEGQKELVVVDRGSIDFADFGKVAVRMTDEIQANVLDPALKTWAMPDFSTTTESDRVVAAVLMMGSLQKYFQYRFQFVCGIPSVTLLGEREDWAKLVGKIGKLASLGDECAKFAELLEPVLVHFVETFDHPSSETVVDFWQRIAFKVGGGSGARFLSGWITAFCFWNEDGGCMYDRPMSEYNLRRVEGTRHGCELGGVRYHRVDTADIPPGWASVPVELDDHGEITHTRMVAGSVAIEGGTSSGANLDDADDGPKETLTLDSVQPMAGWWVYEVKSEEKSDDCNEAKK</sequence>
<dbReference type="EMBL" id="ML993597">
    <property type="protein sequence ID" value="KAF2166254.1"/>
    <property type="molecule type" value="Genomic_DNA"/>
</dbReference>
<dbReference type="InterPro" id="IPR025533">
    <property type="entry name" value="DUF4419"/>
</dbReference>
<organism evidence="1 2">
    <name type="scientific">Zasmidium cellare ATCC 36951</name>
    <dbReference type="NCBI Taxonomy" id="1080233"/>
    <lineage>
        <taxon>Eukaryota</taxon>
        <taxon>Fungi</taxon>
        <taxon>Dikarya</taxon>
        <taxon>Ascomycota</taxon>
        <taxon>Pezizomycotina</taxon>
        <taxon>Dothideomycetes</taxon>
        <taxon>Dothideomycetidae</taxon>
        <taxon>Mycosphaerellales</taxon>
        <taxon>Mycosphaerellaceae</taxon>
        <taxon>Zasmidium</taxon>
    </lineage>
</organism>
<evidence type="ECO:0000313" key="1">
    <source>
        <dbReference type="EMBL" id="KAF2166254.1"/>
    </source>
</evidence>
<dbReference type="RefSeq" id="XP_033667143.1">
    <property type="nucleotide sequence ID" value="XM_033817078.1"/>
</dbReference>
<gene>
    <name evidence="1" type="ORF">M409DRAFT_66756</name>
</gene>
<dbReference type="PANTHER" id="PTHR31252:SF11">
    <property type="entry name" value="DUF4419 DOMAIN-CONTAINING PROTEIN"/>
    <property type="match status" value="1"/>
</dbReference>
<keyword evidence="2" id="KW-1185">Reference proteome</keyword>
<evidence type="ECO:0000313" key="2">
    <source>
        <dbReference type="Proteomes" id="UP000799537"/>
    </source>
</evidence>
<name>A0A6A6CGE1_ZASCE</name>